<dbReference type="GO" id="GO:0006313">
    <property type="term" value="P:DNA transposition"/>
    <property type="evidence" value="ECO:0007669"/>
    <property type="project" value="InterPro"/>
</dbReference>
<evidence type="ECO:0000313" key="2">
    <source>
        <dbReference type="EMBL" id="GHO97442.1"/>
    </source>
</evidence>
<evidence type="ECO:0000259" key="1">
    <source>
        <dbReference type="Pfam" id="PF02371"/>
    </source>
</evidence>
<dbReference type="GO" id="GO:0004803">
    <property type="term" value="F:transposase activity"/>
    <property type="evidence" value="ECO:0007669"/>
    <property type="project" value="InterPro"/>
</dbReference>
<dbReference type="Pfam" id="PF02371">
    <property type="entry name" value="Transposase_20"/>
    <property type="match status" value="1"/>
</dbReference>
<dbReference type="EMBL" id="BNJK01000001">
    <property type="protein sequence ID" value="GHO97442.1"/>
    <property type="molecule type" value="Genomic_DNA"/>
</dbReference>
<reference evidence="2" key="1">
    <citation type="submission" date="2020-10" db="EMBL/GenBank/DDBJ databases">
        <title>Taxonomic study of unclassified bacteria belonging to the class Ktedonobacteria.</title>
        <authorList>
            <person name="Yabe S."/>
            <person name="Wang C.M."/>
            <person name="Zheng Y."/>
            <person name="Sakai Y."/>
            <person name="Cavaletti L."/>
            <person name="Monciardini P."/>
            <person name="Donadio S."/>
        </authorList>
    </citation>
    <scope>NUCLEOTIDE SEQUENCE</scope>
    <source>
        <strain evidence="2">ID150040</strain>
    </source>
</reference>
<gene>
    <name evidence="2" type="ORF">KSF_074900</name>
</gene>
<proteinExistence type="predicted"/>
<comment type="caution">
    <text evidence="2">The sequence shown here is derived from an EMBL/GenBank/DDBJ whole genome shotgun (WGS) entry which is preliminary data.</text>
</comment>
<dbReference type="AlphaFoldDB" id="A0A8J3N7R5"/>
<keyword evidence="3" id="KW-1185">Reference proteome</keyword>
<name>A0A8J3N7R5_9CHLR</name>
<dbReference type="RefSeq" id="WP_220207998.1">
    <property type="nucleotide sequence ID" value="NZ_BNJK01000001.1"/>
</dbReference>
<dbReference type="InterPro" id="IPR003346">
    <property type="entry name" value="Transposase_20"/>
</dbReference>
<sequence>MQNHLVGWLPDCPGNRQSGGKRLRGTATKGDVWLRAILGEIAVSIARSRGTYLHA</sequence>
<accession>A0A8J3N7R5</accession>
<protein>
    <recommendedName>
        <fullName evidence="1">Transposase IS116/IS110/IS902 C-terminal domain-containing protein</fullName>
    </recommendedName>
</protein>
<dbReference type="Proteomes" id="UP000597444">
    <property type="component" value="Unassembled WGS sequence"/>
</dbReference>
<organism evidence="2 3">
    <name type="scientific">Reticulibacter mediterranei</name>
    <dbReference type="NCBI Taxonomy" id="2778369"/>
    <lineage>
        <taxon>Bacteria</taxon>
        <taxon>Bacillati</taxon>
        <taxon>Chloroflexota</taxon>
        <taxon>Ktedonobacteria</taxon>
        <taxon>Ktedonobacterales</taxon>
        <taxon>Reticulibacteraceae</taxon>
        <taxon>Reticulibacter</taxon>
    </lineage>
</organism>
<feature type="domain" description="Transposase IS116/IS110/IS902 C-terminal" evidence="1">
    <location>
        <begin position="3"/>
        <end position="49"/>
    </location>
</feature>
<dbReference type="GO" id="GO:0003677">
    <property type="term" value="F:DNA binding"/>
    <property type="evidence" value="ECO:0007669"/>
    <property type="project" value="InterPro"/>
</dbReference>
<evidence type="ECO:0000313" key="3">
    <source>
        <dbReference type="Proteomes" id="UP000597444"/>
    </source>
</evidence>